<comment type="caution">
    <text evidence="2">The sequence shown here is derived from an EMBL/GenBank/DDBJ whole genome shotgun (WGS) entry which is preliminary data.</text>
</comment>
<dbReference type="Pfam" id="PF19775">
    <property type="entry name" value="DUF6261"/>
    <property type="match status" value="1"/>
</dbReference>
<proteinExistence type="predicted"/>
<evidence type="ECO:0000256" key="1">
    <source>
        <dbReference type="SAM" id="MobiDB-lite"/>
    </source>
</evidence>
<sequence>MKTKMKPLQLPKVLKVEGSNCSNYINSHHLQFQFNMYELVKAVDKLKLHLTDELLKTWADCLELETELNKQATATVYTEQMKAFDQQRDDLLTNLFGVVRAQLKSPVAAVREAAKALDKGLGVYAGIQNKAVDAETAEVRGMLKDLERFASEVTALGLAPVTAQLKTVNDEFQKVYNTRQEKAVDQKMPALSEIRPQTDAVFGVVCRYIEASYLFATTDDDRALIERLVDRMNQESDHFKTSHKQSMAQKKPTPKPTPEEENRLKAGFPALEQQMELEGGSLSFTGKTKGTAAKRKYELAITGKTTADGKPKTIWVGVNKDGTLFLVEEKKPKPKAGGGTTEQPNFGIKHKNQP</sequence>
<feature type="region of interest" description="Disordered" evidence="1">
    <location>
        <begin position="329"/>
        <end position="354"/>
    </location>
</feature>
<evidence type="ECO:0000313" key="2">
    <source>
        <dbReference type="EMBL" id="MBW4866728.1"/>
    </source>
</evidence>
<feature type="region of interest" description="Disordered" evidence="1">
    <location>
        <begin position="235"/>
        <end position="262"/>
    </location>
</feature>
<dbReference type="EMBL" id="JAHXRF010000021">
    <property type="protein sequence ID" value="MBW4866728.1"/>
    <property type="molecule type" value="Genomic_DNA"/>
</dbReference>
<protein>
    <submittedName>
        <fullName evidence="2">Uncharacterized protein</fullName>
    </submittedName>
</protein>
<gene>
    <name evidence="2" type="ORF">KZY68_12120</name>
</gene>
<evidence type="ECO:0000313" key="3">
    <source>
        <dbReference type="Proteomes" id="UP001196873"/>
    </source>
</evidence>
<reference evidence="2" key="1">
    <citation type="submission" date="2021-07" db="EMBL/GenBank/DDBJ databases">
        <title>Genomic diversity and antimicrobial resistance of Prevotella spp. isolated from chronic lung disease airways.</title>
        <authorList>
            <person name="Webb K.A."/>
            <person name="Olagoke O.S."/>
            <person name="Baird T."/>
            <person name="Neill J."/>
            <person name="Pham A."/>
            <person name="Wells T.J."/>
            <person name="Ramsay K.A."/>
            <person name="Bell S.C."/>
            <person name="Sarovich D.S."/>
            <person name="Price E.P."/>
        </authorList>
    </citation>
    <scope>NUCLEOTIDE SEQUENCE</scope>
    <source>
        <strain evidence="2">SCHI0047.S.3</strain>
    </source>
</reference>
<dbReference type="AlphaFoldDB" id="A0AAW4NTI0"/>
<dbReference type="InterPro" id="IPR046228">
    <property type="entry name" value="DUF6261"/>
</dbReference>
<name>A0AAW4NTI0_9BACT</name>
<dbReference type="RefSeq" id="WP_219428318.1">
    <property type="nucleotide sequence ID" value="NZ_JAHXRD010000020.1"/>
</dbReference>
<accession>A0AAW4NTI0</accession>
<dbReference type="Proteomes" id="UP001196873">
    <property type="component" value="Unassembled WGS sequence"/>
</dbReference>
<organism evidence="2 3">
    <name type="scientific">Segatella salivae</name>
    <dbReference type="NCBI Taxonomy" id="228604"/>
    <lineage>
        <taxon>Bacteria</taxon>
        <taxon>Pseudomonadati</taxon>
        <taxon>Bacteroidota</taxon>
        <taxon>Bacteroidia</taxon>
        <taxon>Bacteroidales</taxon>
        <taxon>Prevotellaceae</taxon>
        <taxon>Segatella</taxon>
    </lineage>
</organism>